<evidence type="ECO:0000313" key="3">
    <source>
        <dbReference type="EMBL" id="TMQ71005.1"/>
    </source>
</evidence>
<dbReference type="Gene3D" id="2.120.10.30">
    <property type="entry name" value="TolB, C-terminal domain"/>
    <property type="match status" value="1"/>
</dbReference>
<protein>
    <recommendedName>
        <fullName evidence="2">Glucose/Sorbosone dehydrogenase domain-containing protein</fullName>
    </recommendedName>
</protein>
<dbReference type="InterPro" id="IPR012938">
    <property type="entry name" value="Glc/Sorbosone_DH"/>
</dbReference>
<evidence type="ECO:0000256" key="1">
    <source>
        <dbReference type="SAM" id="SignalP"/>
    </source>
</evidence>
<dbReference type="EMBL" id="VBPA01000161">
    <property type="protein sequence ID" value="TMQ71005.1"/>
    <property type="molecule type" value="Genomic_DNA"/>
</dbReference>
<dbReference type="Gene3D" id="2.60.40.4070">
    <property type="match status" value="1"/>
</dbReference>
<evidence type="ECO:0000259" key="2">
    <source>
        <dbReference type="Pfam" id="PF07995"/>
    </source>
</evidence>
<sequence>MSRRAILAALVAACLTARPGVAQVLLPPNFVDDTILGGLDQPNAMAFLPDGRLFVTELKTGRIRLVVNGHVGSTDPAITVDSLTNDNIERGLQGIAIDPRWPTYPYVYTCYTHVGSRMVLVRYTATGDVSNPSGGNIVLGSKRTLIHDFVDNADNHNGLGLRFGTDGTLLMTTGDDADGCTAQVLGSLGGKLLRMDVTRIPAGGGGPVPRALLIPTSGNPFVGPDSNACLVYAQGLRNPWRFGVDAMTGAILLGDVGENTYEELDEIFAGHNYGWPYREGPMVRTYPGCTDPGNTYDPPLISMDRNTGYTAVIGAAVYRPVMNGIANWPTLYSGNYFYGDYFMSRLRRLVKTGGVWGPATAVPGQPNAQDWATGLKFVVDFGVGKDGSLWWLKSYDDNMTSVTGAIHRIRYTGTTDVPLASLGAKTLRVAPNPFQDQVDLEWRLTTTGPVLIEVFDMRGRRVRRFEAEASAGRVVWDGRDDAGRPVGTGVYLARMRHANDPEQIARVLRLR</sequence>
<dbReference type="InterPro" id="IPR011041">
    <property type="entry name" value="Quinoprot_gluc/sorb_DH_b-prop"/>
</dbReference>
<name>A0A538U537_UNCEI</name>
<organism evidence="3 4">
    <name type="scientific">Eiseniibacteriota bacterium</name>
    <dbReference type="NCBI Taxonomy" id="2212470"/>
    <lineage>
        <taxon>Bacteria</taxon>
        <taxon>Candidatus Eiseniibacteriota</taxon>
    </lineage>
</organism>
<dbReference type="SUPFAM" id="SSF50952">
    <property type="entry name" value="Soluble quinoprotein glucose dehydrogenase"/>
    <property type="match status" value="1"/>
</dbReference>
<gene>
    <name evidence="3" type="ORF">E6K80_06825</name>
</gene>
<dbReference type="PANTHER" id="PTHR19328">
    <property type="entry name" value="HEDGEHOG-INTERACTING PROTEIN"/>
    <property type="match status" value="1"/>
</dbReference>
<dbReference type="InterPro" id="IPR011042">
    <property type="entry name" value="6-blade_b-propeller_TolB-like"/>
</dbReference>
<evidence type="ECO:0000313" key="4">
    <source>
        <dbReference type="Proteomes" id="UP000319836"/>
    </source>
</evidence>
<dbReference type="AlphaFoldDB" id="A0A538U537"/>
<reference evidence="3 4" key="1">
    <citation type="journal article" date="2019" name="Nat. Microbiol.">
        <title>Mediterranean grassland soil C-N compound turnover is dependent on rainfall and depth, and is mediated by genomically divergent microorganisms.</title>
        <authorList>
            <person name="Diamond S."/>
            <person name="Andeer P.F."/>
            <person name="Li Z."/>
            <person name="Crits-Christoph A."/>
            <person name="Burstein D."/>
            <person name="Anantharaman K."/>
            <person name="Lane K.R."/>
            <person name="Thomas B.C."/>
            <person name="Pan C."/>
            <person name="Northen T.R."/>
            <person name="Banfield J.F."/>
        </authorList>
    </citation>
    <scope>NUCLEOTIDE SEQUENCE [LARGE SCALE GENOMIC DNA]</scope>
    <source>
        <strain evidence="3">WS_10</strain>
    </source>
</reference>
<feature type="domain" description="Glucose/Sorbosone dehydrogenase" evidence="2">
    <location>
        <begin position="39"/>
        <end position="279"/>
    </location>
</feature>
<proteinExistence type="predicted"/>
<keyword evidence="1" id="KW-0732">Signal</keyword>
<accession>A0A538U537</accession>
<feature type="signal peptide" evidence="1">
    <location>
        <begin position="1"/>
        <end position="22"/>
    </location>
</feature>
<comment type="caution">
    <text evidence="3">The sequence shown here is derived from an EMBL/GenBank/DDBJ whole genome shotgun (WGS) entry which is preliminary data.</text>
</comment>
<feature type="chain" id="PRO_5021976377" description="Glucose/Sorbosone dehydrogenase domain-containing protein" evidence="1">
    <location>
        <begin position="23"/>
        <end position="511"/>
    </location>
</feature>
<dbReference type="PANTHER" id="PTHR19328:SF13">
    <property type="entry name" value="HIPL1 PROTEIN"/>
    <property type="match status" value="1"/>
</dbReference>
<dbReference type="Proteomes" id="UP000319836">
    <property type="component" value="Unassembled WGS sequence"/>
</dbReference>
<dbReference type="Pfam" id="PF07995">
    <property type="entry name" value="GSDH"/>
    <property type="match status" value="1"/>
</dbReference>